<dbReference type="Proteomes" id="UP001206206">
    <property type="component" value="Unassembled WGS sequence"/>
</dbReference>
<evidence type="ECO:0000313" key="2">
    <source>
        <dbReference type="EMBL" id="MCQ4043975.1"/>
    </source>
</evidence>
<dbReference type="PRINTS" id="PR01217">
    <property type="entry name" value="PRICHEXTENSN"/>
</dbReference>
<keyword evidence="3" id="KW-1185">Reference proteome</keyword>
<sequence length="117" mass="11917">MDEGKAARPHWWSRPQEAPRDQDATAPSAPEAPAPVPQTDQPAAAEPDATPDARPDATPDGAERVSLSKDTPAPPAVPPAPSVPPSEPVPENPYATPLAGVGHPVPGAGPQPPPHPP</sequence>
<reference evidence="2 3" key="1">
    <citation type="submission" date="2022-06" db="EMBL/GenBank/DDBJ databases">
        <title>Draft genome sequence of type strain Streptomyces rubrisoli DSM 42083.</title>
        <authorList>
            <person name="Duangmal K."/>
            <person name="Klaysubun C."/>
        </authorList>
    </citation>
    <scope>NUCLEOTIDE SEQUENCE [LARGE SCALE GENOMIC DNA]</scope>
    <source>
        <strain evidence="2 3">DSM 42083</strain>
    </source>
</reference>
<feature type="compositionally biased region" description="Pro residues" evidence="1">
    <location>
        <begin position="72"/>
        <end position="91"/>
    </location>
</feature>
<comment type="caution">
    <text evidence="2">The sequence shown here is derived from an EMBL/GenBank/DDBJ whole genome shotgun (WGS) entry which is preliminary data.</text>
</comment>
<feature type="compositionally biased region" description="Pro residues" evidence="1">
    <location>
        <begin position="107"/>
        <end position="117"/>
    </location>
</feature>
<dbReference type="EMBL" id="JANFNH010000022">
    <property type="protein sequence ID" value="MCQ4043975.1"/>
    <property type="molecule type" value="Genomic_DNA"/>
</dbReference>
<feature type="non-terminal residue" evidence="2">
    <location>
        <position position="117"/>
    </location>
</feature>
<feature type="region of interest" description="Disordered" evidence="1">
    <location>
        <begin position="1"/>
        <end position="117"/>
    </location>
</feature>
<protein>
    <submittedName>
        <fullName evidence="2">Protease</fullName>
    </submittedName>
</protein>
<proteinExistence type="predicted"/>
<evidence type="ECO:0000256" key="1">
    <source>
        <dbReference type="SAM" id="MobiDB-lite"/>
    </source>
</evidence>
<dbReference type="GO" id="GO:0008233">
    <property type="term" value="F:peptidase activity"/>
    <property type="evidence" value="ECO:0007669"/>
    <property type="project" value="UniProtKB-KW"/>
</dbReference>
<evidence type="ECO:0000313" key="3">
    <source>
        <dbReference type="Proteomes" id="UP001206206"/>
    </source>
</evidence>
<accession>A0ABT1PF28</accession>
<feature type="compositionally biased region" description="Low complexity" evidence="1">
    <location>
        <begin position="97"/>
        <end position="106"/>
    </location>
</feature>
<organism evidence="2 3">
    <name type="scientific">Streptantibioticus rubrisoli</name>
    <dbReference type="NCBI Taxonomy" id="1387313"/>
    <lineage>
        <taxon>Bacteria</taxon>
        <taxon>Bacillati</taxon>
        <taxon>Actinomycetota</taxon>
        <taxon>Actinomycetes</taxon>
        <taxon>Kitasatosporales</taxon>
        <taxon>Streptomycetaceae</taxon>
        <taxon>Streptantibioticus</taxon>
    </lineage>
</organism>
<keyword evidence="2" id="KW-0645">Protease</keyword>
<dbReference type="GO" id="GO:0006508">
    <property type="term" value="P:proteolysis"/>
    <property type="evidence" value="ECO:0007669"/>
    <property type="project" value="UniProtKB-KW"/>
</dbReference>
<feature type="compositionally biased region" description="Basic and acidic residues" evidence="1">
    <location>
        <begin position="51"/>
        <end position="67"/>
    </location>
</feature>
<feature type="compositionally biased region" description="Low complexity" evidence="1">
    <location>
        <begin position="37"/>
        <end position="50"/>
    </location>
</feature>
<keyword evidence="2" id="KW-0378">Hydrolase</keyword>
<gene>
    <name evidence="2" type="ORF">NON19_18580</name>
</gene>
<name>A0ABT1PF28_9ACTN</name>